<organism evidence="1 2">
    <name type="scientific">Exiguobacterium alkaliphilum</name>
    <dbReference type="NCBI Taxonomy" id="1428684"/>
    <lineage>
        <taxon>Bacteria</taxon>
        <taxon>Bacillati</taxon>
        <taxon>Bacillota</taxon>
        <taxon>Bacilli</taxon>
        <taxon>Bacillales</taxon>
        <taxon>Bacillales Family XII. Incertae Sedis</taxon>
        <taxon>Exiguobacterium</taxon>
    </lineage>
</organism>
<gene>
    <name evidence="1" type="ORF">NQG31_13515</name>
</gene>
<accession>A0ABT2L1G8</accession>
<name>A0ABT2L1G8_9BACL</name>
<dbReference type="Proteomes" id="UP001206821">
    <property type="component" value="Unassembled WGS sequence"/>
</dbReference>
<comment type="caution">
    <text evidence="1">The sequence shown here is derived from an EMBL/GenBank/DDBJ whole genome shotgun (WGS) entry which is preliminary data.</text>
</comment>
<evidence type="ECO:0000313" key="1">
    <source>
        <dbReference type="EMBL" id="MCT4796565.1"/>
    </source>
</evidence>
<keyword evidence="2" id="KW-1185">Reference proteome</keyword>
<dbReference type="EMBL" id="JANIEK010000079">
    <property type="protein sequence ID" value="MCT4796565.1"/>
    <property type="molecule type" value="Genomic_DNA"/>
</dbReference>
<dbReference type="RefSeq" id="WP_051690326.1">
    <property type="nucleotide sequence ID" value="NZ_JANIEK010000079.1"/>
</dbReference>
<protein>
    <submittedName>
        <fullName evidence="1">Uncharacterized protein</fullName>
    </submittedName>
</protein>
<sequence length="145" mass="16595">MTRTTNSEASTILTHLFSTTSFVGIDFGSGPNHHLLYFKRGDDHEAWLSIEGPWHVHTADTLFDEALQLQRLIELRRERVRHVRLGDEYPHLELTFESGRTLFVNGFHEQFESWQAGDARPLGGDEYLLVAMPQGELAVFVEEEA</sequence>
<reference evidence="1 2" key="1">
    <citation type="submission" date="2022-07" db="EMBL/GenBank/DDBJ databases">
        <title>Genomic and pangenome structural analysis of the polyextremophile Exiguobacterium.</title>
        <authorList>
            <person name="Shen L."/>
        </authorList>
    </citation>
    <scope>NUCLEOTIDE SEQUENCE [LARGE SCALE GENOMIC DNA]</scope>
    <source>
        <strain evidence="1 2">12_1</strain>
    </source>
</reference>
<evidence type="ECO:0000313" key="2">
    <source>
        <dbReference type="Proteomes" id="UP001206821"/>
    </source>
</evidence>
<proteinExistence type="predicted"/>